<dbReference type="Pfam" id="PF00005">
    <property type="entry name" value="ABC_tran"/>
    <property type="match status" value="2"/>
</dbReference>
<feature type="domain" description="ABC transporter" evidence="5">
    <location>
        <begin position="276"/>
        <end position="520"/>
    </location>
</feature>
<reference evidence="6 7" key="1">
    <citation type="submission" date="2019-07" db="EMBL/GenBank/DDBJ databases">
        <title>Thalassofilum flectens gen. nov., sp. nov., a novel moderate thermophilic anaerobe from a shallow sea hot spring in Kunashir Island (Russia), representing a new family in the order Bacteroidales, and proposal of Thalassofilacea fam. nov.</title>
        <authorList>
            <person name="Kochetkova T.V."/>
            <person name="Podosokorskaya O.A."/>
            <person name="Novikov A."/>
            <person name="Elcheninov A.G."/>
            <person name="Toshchakov S.V."/>
            <person name="Kublanov I.V."/>
        </authorList>
    </citation>
    <scope>NUCLEOTIDE SEQUENCE [LARGE SCALE GENOMIC DNA]</scope>
    <source>
        <strain evidence="6 7">38-H</strain>
    </source>
</reference>
<dbReference type="CDD" id="cd03257">
    <property type="entry name" value="ABC_NikE_OppD_transporters"/>
    <property type="match status" value="2"/>
</dbReference>
<dbReference type="GO" id="GO:0005524">
    <property type="term" value="F:ATP binding"/>
    <property type="evidence" value="ECO:0007669"/>
    <property type="project" value="UniProtKB-KW"/>
</dbReference>
<feature type="domain" description="ABC transporter" evidence="5">
    <location>
        <begin position="2"/>
        <end position="252"/>
    </location>
</feature>
<proteinExistence type="inferred from homology"/>
<dbReference type="FunFam" id="3.40.50.300:FF:000016">
    <property type="entry name" value="Oligopeptide ABC transporter ATP-binding component"/>
    <property type="match status" value="1"/>
</dbReference>
<evidence type="ECO:0000259" key="5">
    <source>
        <dbReference type="PROSITE" id="PS50893"/>
    </source>
</evidence>
<dbReference type="Gene3D" id="3.40.50.300">
    <property type="entry name" value="P-loop containing nucleotide triphosphate hydrolases"/>
    <property type="match status" value="2"/>
</dbReference>
<dbReference type="NCBIfam" id="NF008453">
    <property type="entry name" value="PRK11308.1"/>
    <property type="match status" value="2"/>
</dbReference>
<dbReference type="GO" id="GO:0055085">
    <property type="term" value="P:transmembrane transport"/>
    <property type="evidence" value="ECO:0007669"/>
    <property type="project" value="UniProtKB-ARBA"/>
</dbReference>
<dbReference type="RefSeq" id="WP_173072364.1">
    <property type="nucleotide sequence ID" value="NZ_CP041345.1"/>
</dbReference>
<dbReference type="SMART" id="SM00382">
    <property type="entry name" value="AAA"/>
    <property type="match status" value="2"/>
</dbReference>
<evidence type="ECO:0000256" key="3">
    <source>
        <dbReference type="ARBA" id="ARBA00022741"/>
    </source>
</evidence>
<evidence type="ECO:0000313" key="6">
    <source>
        <dbReference type="EMBL" id="QKG78849.1"/>
    </source>
</evidence>
<evidence type="ECO:0000313" key="7">
    <source>
        <dbReference type="Proteomes" id="UP000500961"/>
    </source>
</evidence>
<dbReference type="GO" id="GO:0016887">
    <property type="term" value="F:ATP hydrolysis activity"/>
    <property type="evidence" value="ECO:0007669"/>
    <property type="project" value="InterPro"/>
</dbReference>
<name>A0A7D3Y2I5_9BACT</name>
<dbReference type="InterPro" id="IPR050319">
    <property type="entry name" value="ABC_transp_ATP-bind"/>
</dbReference>
<dbReference type="AlphaFoldDB" id="A0A7D3Y2I5"/>
<evidence type="ECO:0000256" key="1">
    <source>
        <dbReference type="ARBA" id="ARBA00005417"/>
    </source>
</evidence>
<dbReference type="KEGG" id="ttz:FHG85_00715"/>
<organism evidence="6 7">
    <name type="scientific">Tenuifilum thalassicum</name>
    <dbReference type="NCBI Taxonomy" id="2590900"/>
    <lineage>
        <taxon>Bacteria</taxon>
        <taxon>Pseudomonadati</taxon>
        <taxon>Bacteroidota</taxon>
        <taxon>Bacteroidia</taxon>
        <taxon>Bacteroidales</taxon>
        <taxon>Tenuifilaceae</taxon>
        <taxon>Tenuifilum</taxon>
    </lineage>
</organism>
<dbReference type="EMBL" id="CP041345">
    <property type="protein sequence ID" value="QKG78849.1"/>
    <property type="molecule type" value="Genomic_DNA"/>
</dbReference>
<comment type="similarity">
    <text evidence="1">Belongs to the ABC transporter superfamily.</text>
</comment>
<dbReference type="InterPro" id="IPR013563">
    <property type="entry name" value="Oligopep_ABC_C"/>
</dbReference>
<evidence type="ECO:0000256" key="4">
    <source>
        <dbReference type="ARBA" id="ARBA00022840"/>
    </source>
</evidence>
<keyword evidence="7" id="KW-1185">Reference proteome</keyword>
<dbReference type="InterPro" id="IPR003593">
    <property type="entry name" value="AAA+_ATPase"/>
</dbReference>
<dbReference type="SUPFAM" id="SSF52540">
    <property type="entry name" value="P-loop containing nucleoside triphosphate hydrolases"/>
    <property type="match status" value="2"/>
</dbReference>
<dbReference type="PROSITE" id="PS50893">
    <property type="entry name" value="ABC_TRANSPORTER_2"/>
    <property type="match status" value="2"/>
</dbReference>
<dbReference type="PANTHER" id="PTHR43776:SF7">
    <property type="entry name" value="D,D-DIPEPTIDE TRANSPORT ATP-BINDING PROTEIN DDPF-RELATED"/>
    <property type="match status" value="1"/>
</dbReference>
<dbReference type="InterPro" id="IPR027417">
    <property type="entry name" value="P-loop_NTPase"/>
</dbReference>
<sequence>MLKVSGLTVSFGGKKVVSDVSFNLNQGEILGFVGESGSGKSITALALMGLLPPNAIVEQGKAILETESGSIDVFKIDSRQHQKLRGGAMAMIFQEPQTSLNPSMRCGKQIDEAVLLHTTLRGKAIRERSIELLTEMQLPNPEKIYNSFPHQLSGGQKQRVMIAIALAGNPKLLIADEPTTALDVTVQKEILKLLRDIRDQRDISIIFISHDLAVVSEVADNIMVMKQGEIVEKGTVLDIFSNPKHPYTKNLIGFRQKLNNLIGLSHTYKTTPLISFKSVSIEYASNSWFREGFRAVKDVSFDIFEGETLGLVGESGSGKSTIGRALLGLTSIKSGQIRYKGLSIDTLKGKDRLRFCREVQIVFQDPYSSLNPRLTIGQALMEPIIYHRLGTLKQARRRVIELLDVMQLAANSINRYPHEFSGGQRQRIVIARALALNPKVLVCDEILSALDVSTQAQMIDLLIRLKEEFNLTYLFISHDLSIVKSFCNRVVVLNKGMIEEQGLAQDVFGKPQSIYTQKLIDSIPAIST</sequence>
<evidence type="ECO:0000256" key="2">
    <source>
        <dbReference type="ARBA" id="ARBA00022448"/>
    </source>
</evidence>
<dbReference type="InterPro" id="IPR017871">
    <property type="entry name" value="ABC_transporter-like_CS"/>
</dbReference>
<dbReference type="InterPro" id="IPR003439">
    <property type="entry name" value="ABC_transporter-like_ATP-bd"/>
</dbReference>
<protein>
    <submittedName>
        <fullName evidence="6">ABC transporter ATP-binding protein</fullName>
    </submittedName>
</protein>
<accession>A0A7D3Y2I5</accession>
<dbReference type="NCBIfam" id="NF007739">
    <property type="entry name" value="PRK10419.1"/>
    <property type="match status" value="2"/>
</dbReference>
<dbReference type="Pfam" id="PF08352">
    <property type="entry name" value="oligo_HPY"/>
    <property type="match status" value="2"/>
</dbReference>
<gene>
    <name evidence="6" type="ORF">FHG85_00715</name>
</gene>
<keyword evidence="3" id="KW-0547">Nucleotide-binding</keyword>
<dbReference type="PANTHER" id="PTHR43776">
    <property type="entry name" value="TRANSPORT ATP-BINDING PROTEIN"/>
    <property type="match status" value="1"/>
</dbReference>
<dbReference type="PROSITE" id="PS00211">
    <property type="entry name" value="ABC_TRANSPORTER_1"/>
    <property type="match status" value="2"/>
</dbReference>
<dbReference type="NCBIfam" id="NF010167">
    <property type="entry name" value="PRK13648.1"/>
    <property type="match status" value="2"/>
</dbReference>
<keyword evidence="2" id="KW-0813">Transport</keyword>
<dbReference type="GO" id="GO:0015833">
    <property type="term" value="P:peptide transport"/>
    <property type="evidence" value="ECO:0007669"/>
    <property type="project" value="InterPro"/>
</dbReference>
<dbReference type="Proteomes" id="UP000500961">
    <property type="component" value="Chromosome"/>
</dbReference>
<keyword evidence="4 6" id="KW-0067">ATP-binding</keyword>